<proteinExistence type="predicted"/>
<evidence type="ECO:0000313" key="2">
    <source>
        <dbReference type="Proteomes" id="UP000037660"/>
    </source>
</evidence>
<dbReference type="Proteomes" id="UP000037660">
    <property type="component" value="Unassembled WGS sequence"/>
</dbReference>
<keyword evidence="2" id="KW-1185">Reference proteome</keyword>
<dbReference type="EMBL" id="BBYR01000082">
    <property type="protein sequence ID" value="GAP38623.1"/>
    <property type="molecule type" value="Genomic_DNA"/>
</dbReference>
<evidence type="ECO:0000313" key="1">
    <source>
        <dbReference type="EMBL" id="GAP38623.1"/>
    </source>
</evidence>
<sequence>MSNEDYNTRAVDSPVQGCPPCHWFKLTLVHADRGAPRPSWWPKEKLKGYPGEAFRLQLAGTGPSQKLDGGGAYRADHLPGGDGSVHFDQFYREIEQALQRGRQF</sequence>
<accession>A0A0K8P7I9</accession>
<dbReference type="AlphaFoldDB" id="A0A0K8P7I9"/>
<dbReference type="RefSeq" id="WP_054022481.1">
    <property type="nucleotide sequence ID" value="NZ_BBYR01000082.1"/>
</dbReference>
<dbReference type="STRING" id="1547922.ISF6_5176"/>
<comment type="caution">
    <text evidence="1">The sequence shown here is derived from an EMBL/GenBank/DDBJ whole genome shotgun (WGS) entry which is preliminary data.</text>
</comment>
<organism evidence="1 2">
    <name type="scientific">Piscinibacter sakaiensis</name>
    <name type="common">Ideonella sakaiensis</name>
    <dbReference type="NCBI Taxonomy" id="1547922"/>
    <lineage>
        <taxon>Bacteria</taxon>
        <taxon>Pseudomonadati</taxon>
        <taxon>Pseudomonadota</taxon>
        <taxon>Betaproteobacteria</taxon>
        <taxon>Burkholderiales</taxon>
        <taxon>Sphaerotilaceae</taxon>
        <taxon>Piscinibacter</taxon>
    </lineage>
</organism>
<reference evidence="1 2" key="2">
    <citation type="journal article" date="2016" name="Science">
        <title>A bacterium that degrades and assimilates poly(ethylene terephthalate).</title>
        <authorList>
            <person name="Yoshida S."/>
            <person name="Hiraga K."/>
            <person name="Takehana T."/>
            <person name="Taniguchi I."/>
            <person name="Yamaji H."/>
            <person name="Maeda Y."/>
            <person name="Toyohara K."/>
            <person name="Miyamoto K."/>
            <person name="Kimura Y."/>
            <person name="Oda K."/>
        </authorList>
    </citation>
    <scope>NUCLEOTIDE SEQUENCE [LARGE SCALE GENOMIC DNA]</scope>
    <source>
        <strain evidence="2">NBRC 110686 / TISTR 2288 / 201-F6</strain>
    </source>
</reference>
<reference evidence="2" key="1">
    <citation type="submission" date="2015-07" db="EMBL/GenBank/DDBJ databases">
        <title>Discovery of a poly(ethylene terephthalate assimilation.</title>
        <authorList>
            <person name="Yoshida S."/>
            <person name="Hiraga K."/>
            <person name="Takehana T."/>
            <person name="Taniguchi I."/>
            <person name="Yamaji H."/>
            <person name="Maeda Y."/>
            <person name="Toyohara K."/>
            <person name="Miyamoto K."/>
            <person name="Kimura Y."/>
            <person name="Oda K."/>
        </authorList>
    </citation>
    <scope>NUCLEOTIDE SEQUENCE [LARGE SCALE GENOMIC DNA]</scope>
    <source>
        <strain evidence="2">NBRC 110686 / TISTR 2288 / 201-F6</strain>
    </source>
</reference>
<gene>
    <name evidence="1" type="ORF">ISF6_5176</name>
</gene>
<name>A0A0K8P7I9_PISS1</name>
<protein>
    <submittedName>
        <fullName evidence="1">Uncharacterized protein</fullName>
    </submittedName>
</protein>